<accession>A0A1I2N981</accession>
<organism evidence="1 2">
    <name type="scientific">Streptomyces mirabilis</name>
    <dbReference type="NCBI Taxonomy" id="68239"/>
    <lineage>
        <taxon>Bacteria</taxon>
        <taxon>Bacillati</taxon>
        <taxon>Actinomycetota</taxon>
        <taxon>Actinomycetes</taxon>
        <taxon>Kitasatosporales</taxon>
        <taxon>Streptomycetaceae</taxon>
        <taxon>Streptomyces</taxon>
    </lineage>
</organism>
<dbReference type="SUPFAM" id="SSF54631">
    <property type="entry name" value="CBS-domain pair"/>
    <property type="match status" value="1"/>
</dbReference>
<evidence type="ECO:0000313" key="1">
    <source>
        <dbReference type="EMBL" id="SFG00048.1"/>
    </source>
</evidence>
<dbReference type="RefSeq" id="WP_107437967.1">
    <property type="nucleotide sequence ID" value="NZ_FONR01000014.1"/>
</dbReference>
<protein>
    <recommendedName>
        <fullName evidence="3">CBS domain-containing protein</fullName>
    </recommendedName>
</protein>
<dbReference type="OrthoDB" id="3853028at2"/>
<evidence type="ECO:0008006" key="3">
    <source>
        <dbReference type="Google" id="ProtNLM"/>
    </source>
</evidence>
<sequence>MTLVQTQQRLVGSVPTTVFDALDTSGPRIGDDITVEVALFLMASARVEYLLLCDQDEHCTGSVTRAQLAVVRDSPAYTDRIRVRDVLGAGGSHSRGPGALALTVSL</sequence>
<dbReference type="EMBL" id="FONR01000014">
    <property type="protein sequence ID" value="SFG00048.1"/>
    <property type="molecule type" value="Genomic_DNA"/>
</dbReference>
<dbReference type="Proteomes" id="UP000181942">
    <property type="component" value="Unassembled WGS sequence"/>
</dbReference>
<evidence type="ECO:0000313" key="2">
    <source>
        <dbReference type="Proteomes" id="UP000181942"/>
    </source>
</evidence>
<dbReference type="InterPro" id="IPR046342">
    <property type="entry name" value="CBS_dom_sf"/>
</dbReference>
<reference evidence="1 2" key="1">
    <citation type="submission" date="2016-10" db="EMBL/GenBank/DDBJ databases">
        <authorList>
            <person name="de Groot N.N."/>
        </authorList>
    </citation>
    <scope>NUCLEOTIDE SEQUENCE [LARGE SCALE GENOMIC DNA]</scope>
    <source>
        <strain evidence="1 2">OK461</strain>
    </source>
</reference>
<gene>
    <name evidence="1" type="ORF">SAMN02787118_114260</name>
</gene>
<proteinExistence type="predicted"/>
<name>A0A1I2N981_9ACTN</name>
<dbReference type="AlphaFoldDB" id="A0A1I2N981"/>